<dbReference type="Gene3D" id="3.30.559.10">
    <property type="entry name" value="Chloramphenicol acetyltransferase-like domain"/>
    <property type="match status" value="1"/>
</dbReference>
<sequence length="293" mass="32497">MAGNIVGLSQCIARKAFTDVKTRIHVNWQKAGVTAVGWLADGIVVAPEHPVCRTRTGPKVFLNEAKQKIMDELKAQGSSEYVGSSDVLMAWWYKTVYSYRAPTDHTPVHLHFVSNLRSQSVFAQDEPLAHPYTNNAILYLHVPPIPVNAFVKESLGDLALHIRRAIVAHNADAASLRADLHWLFEGSNAAKMMFPCPPGAEFSFATNWRDGKLGALDFSGAVVSQSKSEAAATRVVFTYFFFTPDSFLARGSGAVMMEDEDAVWMHMFRGSKDWERIRQSGVVDRRPSVVSKL</sequence>
<proteinExistence type="predicted"/>
<organism evidence="1 2">
    <name type="scientific">Mycena sanguinolenta</name>
    <dbReference type="NCBI Taxonomy" id="230812"/>
    <lineage>
        <taxon>Eukaryota</taxon>
        <taxon>Fungi</taxon>
        <taxon>Dikarya</taxon>
        <taxon>Basidiomycota</taxon>
        <taxon>Agaricomycotina</taxon>
        <taxon>Agaricomycetes</taxon>
        <taxon>Agaricomycetidae</taxon>
        <taxon>Agaricales</taxon>
        <taxon>Marasmiineae</taxon>
        <taxon>Mycenaceae</taxon>
        <taxon>Mycena</taxon>
    </lineage>
</organism>
<dbReference type="Proteomes" id="UP000623467">
    <property type="component" value="Unassembled WGS sequence"/>
</dbReference>
<keyword evidence="2" id="KW-1185">Reference proteome</keyword>
<gene>
    <name evidence="1" type="ORF">MSAN_00580200</name>
</gene>
<evidence type="ECO:0000313" key="1">
    <source>
        <dbReference type="EMBL" id="KAF7373692.1"/>
    </source>
</evidence>
<dbReference type="EMBL" id="JACAZH010000003">
    <property type="protein sequence ID" value="KAF7373692.1"/>
    <property type="molecule type" value="Genomic_DNA"/>
</dbReference>
<comment type="caution">
    <text evidence="1">The sequence shown here is derived from an EMBL/GenBank/DDBJ whole genome shotgun (WGS) entry which is preliminary data.</text>
</comment>
<name>A0A8H7DHT3_9AGAR</name>
<evidence type="ECO:0000313" key="2">
    <source>
        <dbReference type="Proteomes" id="UP000623467"/>
    </source>
</evidence>
<accession>A0A8H7DHT3</accession>
<reference evidence="1" key="1">
    <citation type="submission" date="2020-05" db="EMBL/GenBank/DDBJ databases">
        <title>Mycena genomes resolve the evolution of fungal bioluminescence.</title>
        <authorList>
            <person name="Tsai I.J."/>
        </authorList>
    </citation>
    <scope>NUCLEOTIDE SEQUENCE</scope>
    <source>
        <strain evidence="1">160909Yilan</strain>
    </source>
</reference>
<protein>
    <submittedName>
        <fullName evidence="1">Uncharacterized protein</fullName>
    </submittedName>
</protein>
<dbReference type="AlphaFoldDB" id="A0A8H7DHT3"/>
<dbReference type="OrthoDB" id="21502at2759"/>
<dbReference type="InterPro" id="IPR023213">
    <property type="entry name" value="CAT-like_dom_sf"/>
</dbReference>